<dbReference type="OrthoDB" id="9812968at2"/>
<dbReference type="Pfam" id="PF02021">
    <property type="entry name" value="UPF0102"/>
    <property type="match status" value="1"/>
</dbReference>
<dbReference type="GO" id="GO:0004519">
    <property type="term" value="F:endonuclease activity"/>
    <property type="evidence" value="ECO:0007669"/>
    <property type="project" value="UniProtKB-KW"/>
</dbReference>
<evidence type="ECO:0000313" key="4">
    <source>
        <dbReference type="Proteomes" id="UP000198885"/>
    </source>
</evidence>
<evidence type="ECO:0000313" key="3">
    <source>
        <dbReference type="EMBL" id="SER81760.1"/>
    </source>
</evidence>
<sequence length="117" mass="12777">MPGGAVGYHAGLSAEEQVAAHYRRSGHEIAHRRWRGRGGEIDIVARQGDTMVFVEVKAACSHGRAADRIGRRQIERIYAAAGEYVAGNERGLDTDMRFEVALVDGAGRIEIVENAFL</sequence>
<keyword evidence="4" id="KW-1185">Reference proteome</keyword>
<proteinExistence type="inferred from homology"/>
<dbReference type="STRING" id="641238.SAMN04490244_10399"/>
<protein>
    <recommendedName>
        <fullName evidence="2">UPF0102 protein SAMN04490244_10399</fullName>
    </recommendedName>
</protein>
<evidence type="ECO:0000256" key="2">
    <source>
        <dbReference type="HAMAP-Rule" id="MF_00048"/>
    </source>
</evidence>
<dbReference type="InterPro" id="IPR011335">
    <property type="entry name" value="Restrct_endonuc-II-like"/>
</dbReference>
<keyword evidence="3" id="KW-0540">Nuclease</keyword>
<dbReference type="RefSeq" id="WP_092689879.1">
    <property type="nucleotide sequence ID" value="NZ_FOGU01000003.1"/>
</dbReference>
<dbReference type="InterPro" id="IPR011856">
    <property type="entry name" value="tRNA_endonuc-like_dom_sf"/>
</dbReference>
<dbReference type="SUPFAM" id="SSF52980">
    <property type="entry name" value="Restriction endonuclease-like"/>
    <property type="match status" value="1"/>
</dbReference>
<accession>A0A1H9S9T3</accession>
<dbReference type="GO" id="GO:0003676">
    <property type="term" value="F:nucleic acid binding"/>
    <property type="evidence" value="ECO:0007669"/>
    <property type="project" value="InterPro"/>
</dbReference>
<organism evidence="3 4">
    <name type="scientific">Tranquillimonas rosea</name>
    <dbReference type="NCBI Taxonomy" id="641238"/>
    <lineage>
        <taxon>Bacteria</taxon>
        <taxon>Pseudomonadati</taxon>
        <taxon>Pseudomonadota</taxon>
        <taxon>Alphaproteobacteria</taxon>
        <taxon>Rhodobacterales</taxon>
        <taxon>Roseobacteraceae</taxon>
        <taxon>Tranquillimonas</taxon>
    </lineage>
</organism>
<dbReference type="EMBL" id="FOGU01000003">
    <property type="protein sequence ID" value="SER81760.1"/>
    <property type="molecule type" value="Genomic_DNA"/>
</dbReference>
<dbReference type="HAMAP" id="MF_00048">
    <property type="entry name" value="UPF0102"/>
    <property type="match status" value="1"/>
</dbReference>
<gene>
    <name evidence="3" type="ORF">SAMN04490244_10399</name>
</gene>
<dbReference type="PANTHER" id="PTHR34039:SF1">
    <property type="entry name" value="UPF0102 PROTEIN YRAN"/>
    <property type="match status" value="1"/>
</dbReference>
<dbReference type="PANTHER" id="PTHR34039">
    <property type="entry name" value="UPF0102 PROTEIN YRAN"/>
    <property type="match status" value="1"/>
</dbReference>
<dbReference type="InterPro" id="IPR003509">
    <property type="entry name" value="UPF0102_YraN-like"/>
</dbReference>
<reference evidence="3 4" key="1">
    <citation type="submission" date="2016-10" db="EMBL/GenBank/DDBJ databases">
        <authorList>
            <person name="de Groot N.N."/>
        </authorList>
    </citation>
    <scope>NUCLEOTIDE SEQUENCE [LARGE SCALE GENOMIC DNA]</scope>
    <source>
        <strain evidence="3 4">DSM 23042</strain>
    </source>
</reference>
<dbReference type="Gene3D" id="3.40.1350.10">
    <property type="match status" value="1"/>
</dbReference>
<dbReference type="AlphaFoldDB" id="A0A1H9S9T3"/>
<name>A0A1H9S9T3_9RHOB</name>
<keyword evidence="3" id="KW-0255">Endonuclease</keyword>
<dbReference type="Proteomes" id="UP000198885">
    <property type="component" value="Unassembled WGS sequence"/>
</dbReference>
<keyword evidence="3" id="KW-0378">Hydrolase</keyword>
<comment type="similarity">
    <text evidence="1 2">Belongs to the UPF0102 family.</text>
</comment>
<evidence type="ECO:0000256" key="1">
    <source>
        <dbReference type="ARBA" id="ARBA00006738"/>
    </source>
</evidence>